<feature type="domain" description="PNPLA" evidence="5">
    <location>
        <begin position="4"/>
        <end position="191"/>
    </location>
</feature>
<feature type="short sequence motif" description="GXSXG" evidence="4">
    <location>
        <begin position="35"/>
        <end position="39"/>
    </location>
</feature>
<keyword evidence="1 4" id="KW-0378">Hydrolase</keyword>
<keyword evidence="3 4" id="KW-0443">Lipid metabolism</keyword>
<dbReference type="InterPro" id="IPR016035">
    <property type="entry name" value="Acyl_Trfase/lysoPLipase"/>
</dbReference>
<dbReference type="Proteomes" id="UP000601522">
    <property type="component" value="Unassembled WGS sequence"/>
</dbReference>
<dbReference type="PANTHER" id="PTHR14226:SF29">
    <property type="entry name" value="NEUROPATHY TARGET ESTERASE SWS"/>
    <property type="match status" value="1"/>
</dbReference>
<evidence type="ECO:0000256" key="1">
    <source>
        <dbReference type="ARBA" id="ARBA00022801"/>
    </source>
</evidence>
<protein>
    <submittedName>
        <fullName evidence="6">Patatin-like phospholipase family protein</fullName>
    </submittedName>
</protein>
<evidence type="ECO:0000256" key="4">
    <source>
        <dbReference type="PROSITE-ProRule" id="PRU01161"/>
    </source>
</evidence>
<accession>A0A926F0P5</accession>
<dbReference type="Gene3D" id="3.40.1090.10">
    <property type="entry name" value="Cytosolic phospholipase A2 catalytic domain"/>
    <property type="match status" value="2"/>
</dbReference>
<proteinExistence type="predicted"/>
<evidence type="ECO:0000313" key="6">
    <source>
        <dbReference type="EMBL" id="MBC8591216.1"/>
    </source>
</evidence>
<keyword evidence="7" id="KW-1185">Reference proteome</keyword>
<dbReference type="InterPro" id="IPR050301">
    <property type="entry name" value="NTE"/>
</dbReference>
<dbReference type="CDD" id="cd07209">
    <property type="entry name" value="Pat_hypo_Ecoli_Z1214_like"/>
    <property type="match status" value="1"/>
</dbReference>
<dbReference type="InterPro" id="IPR002641">
    <property type="entry name" value="PNPLA_dom"/>
</dbReference>
<dbReference type="Pfam" id="PF01734">
    <property type="entry name" value="Patatin"/>
    <property type="match status" value="1"/>
</dbReference>
<dbReference type="GO" id="GO:0016042">
    <property type="term" value="P:lipid catabolic process"/>
    <property type="evidence" value="ECO:0007669"/>
    <property type="project" value="UniProtKB-UniRule"/>
</dbReference>
<feature type="short sequence motif" description="DGA/G" evidence="4">
    <location>
        <begin position="178"/>
        <end position="180"/>
    </location>
</feature>
<organism evidence="6 7">
    <name type="scientific">Wansuia hejianensis</name>
    <dbReference type="NCBI Taxonomy" id="2763667"/>
    <lineage>
        <taxon>Bacteria</taxon>
        <taxon>Bacillati</taxon>
        <taxon>Bacillota</taxon>
        <taxon>Clostridia</taxon>
        <taxon>Lachnospirales</taxon>
        <taxon>Lachnospiraceae</taxon>
        <taxon>Wansuia</taxon>
    </lineage>
</organism>
<sequence>MYGLVLEGGGARGSYHAGAYKAILEEGIDVQGVAGTSIGALNGAMIVQGDFDICCELWEQLSYSMVVDWDDNEIQKLLQLKLNKEDLGLMADKLSMFISDRGFRIEPFKKLLNTYIDEQKIRDSGKDFGIVTINLTDLKPLELLLEDIPQGELKKYILASAYLPVFKFERLGGKLYLDGGFYNNLPFKLLEKKGYKDLIIVRTHAKGIARKIDPERLNPIIISPSDDIGKSYAYEATSAKKNIELGYYDGLKSLRGLKGNRYYIDVENNKDVFLDLLLSLDDEKINKIMDILKGPSLYGRRALFEYIVPKLGSAMALNKDFNYEDFMINLLERKAKEFDVERFKVYTFNELLNLVKCKKPKYKIEYIEDRSPLEVLIEKVDLGAFFNKENIISEVADVIFCQ</sequence>
<name>A0A926F0P5_9FIRM</name>
<feature type="active site" description="Proton acceptor" evidence="4">
    <location>
        <position position="178"/>
    </location>
</feature>
<feature type="short sequence motif" description="GXGXXG" evidence="4">
    <location>
        <begin position="8"/>
        <end position="13"/>
    </location>
</feature>
<dbReference type="AlphaFoldDB" id="A0A926F0P5"/>
<feature type="active site" description="Nucleophile" evidence="4">
    <location>
        <position position="37"/>
    </location>
</feature>
<reference evidence="6 7" key="1">
    <citation type="submission" date="2020-08" db="EMBL/GenBank/DDBJ databases">
        <title>Genome public.</title>
        <authorList>
            <person name="Liu C."/>
            <person name="Sun Q."/>
        </authorList>
    </citation>
    <scope>NUCLEOTIDE SEQUENCE [LARGE SCALE GENOMIC DNA]</scope>
    <source>
        <strain evidence="6 7">NSJ-26</strain>
    </source>
</reference>
<dbReference type="GO" id="GO:0016787">
    <property type="term" value="F:hydrolase activity"/>
    <property type="evidence" value="ECO:0007669"/>
    <property type="project" value="UniProtKB-UniRule"/>
</dbReference>
<dbReference type="EMBL" id="JACRTK010000003">
    <property type="protein sequence ID" value="MBC8591216.1"/>
    <property type="molecule type" value="Genomic_DNA"/>
</dbReference>
<evidence type="ECO:0000256" key="2">
    <source>
        <dbReference type="ARBA" id="ARBA00022963"/>
    </source>
</evidence>
<evidence type="ECO:0000259" key="5">
    <source>
        <dbReference type="PROSITE" id="PS51635"/>
    </source>
</evidence>
<dbReference type="SUPFAM" id="SSF52151">
    <property type="entry name" value="FabD/lysophospholipase-like"/>
    <property type="match status" value="1"/>
</dbReference>
<dbReference type="PANTHER" id="PTHR14226">
    <property type="entry name" value="NEUROPATHY TARGET ESTERASE/SWISS CHEESE D.MELANOGASTER"/>
    <property type="match status" value="1"/>
</dbReference>
<evidence type="ECO:0000256" key="3">
    <source>
        <dbReference type="ARBA" id="ARBA00023098"/>
    </source>
</evidence>
<gene>
    <name evidence="6" type="ORF">H8689_08840</name>
</gene>
<comment type="caution">
    <text evidence="6">The sequence shown here is derived from an EMBL/GenBank/DDBJ whole genome shotgun (WGS) entry which is preliminary data.</text>
</comment>
<evidence type="ECO:0000313" key="7">
    <source>
        <dbReference type="Proteomes" id="UP000601522"/>
    </source>
</evidence>
<keyword evidence="2 4" id="KW-0442">Lipid degradation</keyword>
<dbReference type="RefSeq" id="WP_249324078.1">
    <property type="nucleotide sequence ID" value="NZ_JACRTK010000003.1"/>
</dbReference>
<dbReference type="PROSITE" id="PS51635">
    <property type="entry name" value="PNPLA"/>
    <property type="match status" value="1"/>
</dbReference>